<comment type="similarity">
    <text evidence="1">Belongs to the CapA family.</text>
</comment>
<evidence type="ECO:0000313" key="4">
    <source>
        <dbReference type="EMBL" id="GGB43252.1"/>
    </source>
</evidence>
<keyword evidence="5" id="KW-1185">Reference proteome</keyword>
<dbReference type="CDD" id="cd07381">
    <property type="entry name" value="MPP_CapA"/>
    <property type="match status" value="1"/>
</dbReference>
<dbReference type="AlphaFoldDB" id="A0A916TGN4"/>
<dbReference type="PANTHER" id="PTHR33393">
    <property type="entry name" value="POLYGLUTAMINE SYNTHESIS ACCESSORY PROTEIN RV0574C-RELATED"/>
    <property type="match status" value="1"/>
</dbReference>
<organism evidence="4 5">
    <name type="scientific">Flexivirga endophytica</name>
    <dbReference type="NCBI Taxonomy" id="1849103"/>
    <lineage>
        <taxon>Bacteria</taxon>
        <taxon>Bacillati</taxon>
        <taxon>Actinomycetota</taxon>
        <taxon>Actinomycetes</taxon>
        <taxon>Micrococcales</taxon>
        <taxon>Dermacoccaceae</taxon>
        <taxon>Flexivirga</taxon>
    </lineage>
</organism>
<evidence type="ECO:0000256" key="2">
    <source>
        <dbReference type="SAM" id="MobiDB-lite"/>
    </source>
</evidence>
<dbReference type="PANTHER" id="PTHR33393:SF13">
    <property type="entry name" value="PGA BIOSYNTHESIS PROTEIN CAPA"/>
    <property type="match status" value="1"/>
</dbReference>
<accession>A0A916TGN4</accession>
<evidence type="ECO:0000259" key="3">
    <source>
        <dbReference type="SMART" id="SM00854"/>
    </source>
</evidence>
<dbReference type="SMART" id="SM00854">
    <property type="entry name" value="PGA_cap"/>
    <property type="match status" value="1"/>
</dbReference>
<protein>
    <recommendedName>
        <fullName evidence="3">Capsule synthesis protein CapA domain-containing protein</fullName>
    </recommendedName>
</protein>
<dbReference type="InterPro" id="IPR019079">
    <property type="entry name" value="Capsule_synth_CapA"/>
</dbReference>
<dbReference type="InterPro" id="IPR052169">
    <property type="entry name" value="CW_Biosynth-Accessory"/>
</dbReference>
<reference evidence="4" key="1">
    <citation type="journal article" date="2014" name="Int. J. Syst. Evol. Microbiol.">
        <title>Complete genome sequence of Corynebacterium casei LMG S-19264T (=DSM 44701T), isolated from a smear-ripened cheese.</title>
        <authorList>
            <consortium name="US DOE Joint Genome Institute (JGI-PGF)"/>
            <person name="Walter F."/>
            <person name="Albersmeier A."/>
            <person name="Kalinowski J."/>
            <person name="Ruckert C."/>
        </authorList>
    </citation>
    <scope>NUCLEOTIDE SEQUENCE</scope>
    <source>
        <strain evidence="4">CGMCC 1.15085</strain>
    </source>
</reference>
<sequence>MTVAVSGDEIPHPAVLAAARRGPGWDFDPMFAQVAPTIRDADVAICQLETPLGATGADLSHGFVMGAPAAFATGLRRAGFDGCSTANNHTFDQQLPGVRDTRTIMQRAGLEAAGPGPDAAHPGQPAIYRAKGFTIAQLSYSYTVDNTVGNTRHIPPAAPWAAGNLYDVIGVSGIEKDARAARAHGADLVLVSMHWGEEQDQKVTSEQRRFATELLSSGNVDYIIGNHPHVVQECQRIDGRMVNYSLGNALSDQTAGIVAYGGKRSTDAVQDGMIAVITFKRDAVGKVTSTEKFRPTRVDRANGYVIRPVTKRSDPASWQRTTSVVRSGGNSCGATPLR</sequence>
<proteinExistence type="inferred from homology"/>
<dbReference type="Proteomes" id="UP000636793">
    <property type="component" value="Unassembled WGS sequence"/>
</dbReference>
<dbReference type="InterPro" id="IPR029052">
    <property type="entry name" value="Metallo-depent_PP-like"/>
</dbReference>
<feature type="region of interest" description="Disordered" evidence="2">
    <location>
        <begin position="315"/>
        <end position="338"/>
    </location>
</feature>
<reference evidence="4" key="2">
    <citation type="submission" date="2020-09" db="EMBL/GenBank/DDBJ databases">
        <authorList>
            <person name="Sun Q."/>
            <person name="Zhou Y."/>
        </authorList>
    </citation>
    <scope>NUCLEOTIDE SEQUENCE</scope>
    <source>
        <strain evidence="4">CGMCC 1.15085</strain>
    </source>
</reference>
<gene>
    <name evidence="4" type="ORF">GCM10011492_37750</name>
</gene>
<dbReference type="Pfam" id="PF09587">
    <property type="entry name" value="PGA_cap"/>
    <property type="match status" value="1"/>
</dbReference>
<dbReference type="Gene3D" id="3.60.21.10">
    <property type="match status" value="1"/>
</dbReference>
<dbReference type="SUPFAM" id="SSF56300">
    <property type="entry name" value="Metallo-dependent phosphatases"/>
    <property type="match status" value="1"/>
</dbReference>
<feature type="compositionally biased region" description="Polar residues" evidence="2">
    <location>
        <begin position="316"/>
        <end position="338"/>
    </location>
</feature>
<evidence type="ECO:0000256" key="1">
    <source>
        <dbReference type="ARBA" id="ARBA00005662"/>
    </source>
</evidence>
<evidence type="ECO:0000313" key="5">
    <source>
        <dbReference type="Proteomes" id="UP000636793"/>
    </source>
</evidence>
<dbReference type="EMBL" id="BMHI01000006">
    <property type="protein sequence ID" value="GGB43252.1"/>
    <property type="molecule type" value="Genomic_DNA"/>
</dbReference>
<comment type="caution">
    <text evidence="4">The sequence shown here is derived from an EMBL/GenBank/DDBJ whole genome shotgun (WGS) entry which is preliminary data.</text>
</comment>
<name>A0A916TGN4_9MICO</name>
<feature type="domain" description="Capsule synthesis protein CapA" evidence="3">
    <location>
        <begin position="2"/>
        <end position="253"/>
    </location>
</feature>